<protein>
    <recommendedName>
        <fullName evidence="6">AP complex subunit beta</fullName>
    </recommendedName>
</protein>
<keyword evidence="4 6" id="KW-0653">Protein transport</keyword>
<comment type="subcellular location">
    <subcellularLocation>
        <location evidence="1">Endomembrane system</location>
    </subcellularLocation>
</comment>
<keyword evidence="10" id="KW-1185">Reference proteome</keyword>
<dbReference type="Pfam" id="PF01602">
    <property type="entry name" value="Adaptin_N"/>
    <property type="match status" value="1"/>
</dbReference>
<keyword evidence="5 6" id="KW-0472">Membrane</keyword>
<dbReference type="Proteomes" id="UP000478008">
    <property type="component" value="Unassembled WGS sequence"/>
</dbReference>
<name>A0A7D9CYT4_DEKBR</name>
<dbReference type="SUPFAM" id="SSF48371">
    <property type="entry name" value="ARM repeat"/>
    <property type="match status" value="1"/>
</dbReference>
<feature type="region of interest" description="Disordered" evidence="7">
    <location>
        <begin position="661"/>
        <end position="690"/>
    </location>
</feature>
<comment type="similarity">
    <text evidence="2 6">Belongs to the adaptor complexes large subunit family.</text>
</comment>
<evidence type="ECO:0000256" key="6">
    <source>
        <dbReference type="PIRNR" id="PIRNR002291"/>
    </source>
</evidence>
<feature type="compositionally biased region" description="Polar residues" evidence="7">
    <location>
        <begin position="661"/>
        <end position="677"/>
    </location>
</feature>
<dbReference type="GO" id="GO:0006886">
    <property type="term" value="P:intracellular protein transport"/>
    <property type="evidence" value="ECO:0007669"/>
    <property type="project" value="InterPro"/>
</dbReference>
<dbReference type="InterPro" id="IPR016024">
    <property type="entry name" value="ARM-type_fold"/>
</dbReference>
<evidence type="ECO:0000256" key="4">
    <source>
        <dbReference type="ARBA" id="ARBA00022927"/>
    </source>
</evidence>
<evidence type="ECO:0000313" key="9">
    <source>
        <dbReference type="EMBL" id="VUG18576.1"/>
    </source>
</evidence>
<proteinExistence type="inferred from homology"/>
<evidence type="ECO:0000313" key="10">
    <source>
        <dbReference type="Proteomes" id="UP000478008"/>
    </source>
</evidence>
<accession>A0A7D9CYT4</accession>
<dbReference type="GO" id="GO:0012505">
    <property type="term" value="C:endomembrane system"/>
    <property type="evidence" value="ECO:0007669"/>
    <property type="project" value="UniProtKB-SubCell"/>
</dbReference>
<dbReference type="InterPro" id="IPR002553">
    <property type="entry name" value="Clathrin/coatomer_adapt-like_N"/>
</dbReference>
<dbReference type="InterPro" id="IPR016342">
    <property type="entry name" value="AP_complex_bsu_1_2_4"/>
</dbReference>
<reference evidence="9 10" key="1">
    <citation type="submission" date="2019-07" db="EMBL/GenBank/DDBJ databases">
        <authorList>
            <person name="Friedrich A."/>
            <person name="Schacherer J."/>
        </authorList>
    </citation>
    <scope>NUCLEOTIDE SEQUENCE [LARGE SCALE GENOMIC DNA]</scope>
</reference>
<feature type="compositionally biased region" description="Low complexity" evidence="7">
    <location>
        <begin position="623"/>
        <end position="646"/>
    </location>
</feature>
<comment type="function">
    <text evidence="6">Adaptins are components of the adaptor complexes which link clathrin to receptors in coated vesicles. Clathrin-associated protein complexes are believed to interact with the cytoplasmic tails of membrane proteins, leading to their selection and concentration.</text>
</comment>
<dbReference type="GO" id="GO:0016192">
    <property type="term" value="P:vesicle-mediated transport"/>
    <property type="evidence" value="ECO:0007669"/>
    <property type="project" value="InterPro"/>
</dbReference>
<organism evidence="9 10">
    <name type="scientific">Dekkera bruxellensis</name>
    <name type="common">Brettanomyces custersii</name>
    <dbReference type="NCBI Taxonomy" id="5007"/>
    <lineage>
        <taxon>Eukaryota</taxon>
        <taxon>Fungi</taxon>
        <taxon>Dikarya</taxon>
        <taxon>Ascomycota</taxon>
        <taxon>Saccharomycotina</taxon>
        <taxon>Pichiomycetes</taxon>
        <taxon>Pichiales</taxon>
        <taxon>Pichiaceae</taxon>
        <taxon>Brettanomyces</taxon>
    </lineage>
</organism>
<evidence type="ECO:0000259" key="8">
    <source>
        <dbReference type="Pfam" id="PF01602"/>
    </source>
</evidence>
<evidence type="ECO:0000256" key="7">
    <source>
        <dbReference type="SAM" id="MobiDB-lite"/>
    </source>
</evidence>
<dbReference type="InterPro" id="IPR011989">
    <property type="entry name" value="ARM-like"/>
</dbReference>
<feature type="domain" description="Clathrin/coatomer adaptor adaptin-like N-terminal" evidence="8">
    <location>
        <begin position="15"/>
        <end position="544"/>
    </location>
</feature>
<sequence>MGDAKLYTRVKASDILTELRNYEKKPRSGVYQKTILKKIIVNLSIGDNEVIILASDVVRILFNMGYEDLEVKNMCYLYLITYWKHCPKEAISALRFMVEDYKRNSDTSVIDACAALKTIASIQLKAYIDALTPLLEDAFNDSNASIRRTAAYCVAMIFKSNEVENPGSSPKLLQMLNDALVDDDLDVVAAALNSLGDITLNTDKLKLSTDKEHALKLTEGMASCQEWCQVSILNALLTFVPQDHKIAADLIDLILPYLQSDNSSIALNALKVIVYFSYYINNVLDVFPSLPQSISAAISNLMLRPPEVQFLAMRNVILLLLDKPALLDLDIRMFFCQYDDLLYIKDTKLEIIFLLANEGNMDLVLTELQEYAMEIDIQMVRKSIRAIGNLAVKIEPTSEKCVSVLADLLSESIPYVIEEIAIITRDILRKYPGTFDYLIDMLVDRVSLIKESDAKTSIIWILGEYSSSISKSVTLLKQFSETFVEESTETQLTLLTAIMKAHTCQPYNKELHALVEDILEVTIVDIDNPDLRERGLFYWRLLSSGLPNIIDIIKPRLPTLKNDQAALPNHMREELDLCMGSIASIYLRPVKQVFRHCKPRTLSDSPALVRQDLSNSRLSNPLYNNRRSTLYRSRSSTLSSNSGSFRSRMAFTSQRVNDLTINENNQPSPAENNSESHGLSGIMRKLSLKK</sequence>
<evidence type="ECO:0000256" key="1">
    <source>
        <dbReference type="ARBA" id="ARBA00004308"/>
    </source>
</evidence>
<evidence type="ECO:0000256" key="3">
    <source>
        <dbReference type="ARBA" id="ARBA00022448"/>
    </source>
</evidence>
<dbReference type="InterPro" id="IPR026739">
    <property type="entry name" value="AP_beta"/>
</dbReference>
<dbReference type="EMBL" id="CABFWN010000003">
    <property type="protein sequence ID" value="VUG18576.1"/>
    <property type="molecule type" value="Genomic_DNA"/>
</dbReference>
<dbReference type="PIRSF" id="PIRSF002291">
    <property type="entry name" value="AP_complex_beta"/>
    <property type="match status" value="1"/>
</dbReference>
<keyword evidence="3 6" id="KW-0813">Transport</keyword>
<feature type="region of interest" description="Disordered" evidence="7">
    <location>
        <begin position="619"/>
        <end position="646"/>
    </location>
</feature>
<dbReference type="AlphaFoldDB" id="A0A7D9CYT4"/>
<dbReference type="GO" id="GO:0030117">
    <property type="term" value="C:membrane coat"/>
    <property type="evidence" value="ECO:0007669"/>
    <property type="project" value="InterPro"/>
</dbReference>
<gene>
    <name evidence="9" type="primary">APL1</name>
    <name evidence="9" type="ORF">DEBR0S3_14972G</name>
</gene>
<dbReference type="Gene3D" id="1.25.10.10">
    <property type="entry name" value="Leucine-rich Repeat Variant"/>
    <property type="match status" value="1"/>
</dbReference>
<evidence type="ECO:0000256" key="5">
    <source>
        <dbReference type="ARBA" id="ARBA00023136"/>
    </source>
</evidence>
<dbReference type="GO" id="GO:0030276">
    <property type="term" value="F:clathrin binding"/>
    <property type="evidence" value="ECO:0007669"/>
    <property type="project" value="InterPro"/>
</dbReference>
<evidence type="ECO:0000256" key="2">
    <source>
        <dbReference type="ARBA" id="ARBA00006613"/>
    </source>
</evidence>
<dbReference type="PANTHER" id="PTHR11134">
    <property type="entry name" value="ADAPTOR COMPLEX SUBUNIT BETA FAMILY MEMBER"/>
    <property type="match status" value="1"/>
</dbReference>